<evidence type="ECO:0000256" key="5">
    <source>
        <dbReference type="ARBA" id="ARBA00022695"/>
    </source>
</evidence>
<dbReference type="InterPro" id="IPR012337">
    <property type="entry name" value="RNaseH-like_sf"/>
</dbReference>
<dbReference type="SMART" id="SM00475">
    <property type="entry name" value="53EXOc"/>
    <property type="match status" value="1"/>
</dbReference>
<evidence type="ECO:0000256" key="4">
    <source>
        <dbReference type="ARBA" id="ARBA00022679"/>
    </source>
</evidence>
<dbReference type="InterPro" id="IPR002562">
    <property type="entry name" value="3'-5'_exonuclease_dom"/>
</dbReference>
<sequence>MQKLFLLDAYALIYRSYYAFIKNPRINSKGLNTSAIMGFLNTLNEVLTKEKPTHIGVAFDPHGPTFRSEAFPEYKAQREETPEDIRKAVPIIKDLLKAYRIPILQADGYEADDVIGTLAEKAGSIGVETYMLTPDKDYGQLVRDNVFIYRPRHGGGYETMGPKEVCEKYGIPSPMAVIDLLALMGDSADNFPGCPGVGEKTAVKLIDEFGSIEQLLARSSEIKGKLREKVEQHVEDIKMSYFLATIKTDVPIELDMESLKLVEPNEDELGKLLLELEMKSFADRVLKKSQKPQKVVNQQLDLFAEFAADGAETNENSSFETLKTTPHNYKLVDNQEDLKNLRDYFLTNKILSLDTETTSTSAIDAELVGLSFAVKEFEAFYVPVPADREEALQIVNIFKPVYESDEILKVGQNLKYDLEVLRNYGIELKGKMWDTMIAHYLIQPELHHNMDYMAEIYLNYQTIHIDELIGPKGKNQKSMRSLLPSQVYEYAAEDADITLRLKNKLEPELKKAECEDLFYNIEMPLMPVLAEMEMNGVCLDTASLAETSKQFTNRMNEIEARIYELAGEQFNIASPKQVGEILFDKLKIVEKAKKTKTGQYVTSEEVLQQLKNKHEIVADILEHRGLKKLIGTYIDALPKLINPKTGHIHTSFNQTITATGRLSSSDPNLQNIPIRGEDGKEIRKAFIPEPGCLFFSADYSQIELRVMAHLSQDTEMIKVFSEGKDLHAATAANIYKKPIEEVTRDERTKSKRANFGIIYGITVFGLAERLDIPRDEAKMLIDGYFATFPQVHDYMEKSKEVARQQGYVTTLFGRRRYLPDINSHNATVRGFAERNAINAPIQGTAADIIKVAMIRIFNRFKAEGIRSKMILQVHDELNFSVYPEEKEKVEGIVLEEMQNALNLSVPLVADSGFGQNWLEAH</sequence>
<dbReference type="InterPro" id="IPR001098">
    <property type="entry name" value="DNA-dir_DNA_pol_A_palm_dom"/>
</dbReference>
<accession>A0A928BWA8</accession>
<feature type="domain" description="3'-5' exonuclease" evidence="17">
    <location>
        <begin position="329"/>
        <end position="510"/>
    </location>
</feature>
<dbReference type="Pfam" id="PF02739">
    <property type="entry name" value="5_3_exonuc_N"/>
    <property type="match status" value="1"/>
</dbReference>
<proteinExistence type="inferred from homology"/>
<dbReference type="PANTHER" id="PTHR10133">
    <property type="entry name" value="DNA POLYMERASE I"/>
    <property type="match status" value="1"/>
</dbReference>
<dbReference type="GO" id="GO:0008409">
    <property type="term" value="F:5'-3' exonuclease activity"/>
    <property type="evidence" value="ECO:0007669"/>
    <property type="project" value="UniProtKB-UniRule"/>
</dbReference>
<protein>
    <recommendedName>
        <fullName evidence="3 15">DNA polymerase I</fullName>
        <ecNumber evidence="2 15">2.7.7.7</ecNumber>
    </recommendedName>
</protein>
<evidence type="ECO:0000256" key="14">
    <source>
        <dbReference type="ARBA" id="ARBA00049244"/>
    </source>
</evidence>
<dbReference type="Proteomes" id="UP000763088">
    <property type="component" value="Unassembled WGS sequence"/>
</dbReference>
<keyword evidence="8 16" id="KW-0227">DNA damage</keyword>
<dbReference type="Gene3D" id="3.30.420.10">
    <property type="entry name" value="Ribonuclease H-like superfamily/Ribonuclease H"/>
    <property type="match status" value="1"/>
</dbReference>
<evidence type="ECO:0000256" key="8">
    <source>
        <dbReference type="ARBA" id="ARBA00022763"/>
    </source>
</evidence>
<evidence type="ECO:0000259" key="19">
    <source>
        <dbReference type="SMART" id="SM00482"/>
    </source>
</evidence>
<evidence type="ECO:0000259" key="18">
    <source>
        <dbReference type="SMART" id="SM00475"/>
    </source>
</evidence>
<evidence type="ECO:0000256" key="12">
    <source>
        <dbReference type="ARBA" id="ARBA00023125"/>
    </source>
</evidence>
<dbReference type="SMART" id="SM00279">
    <property type="entry name" value="HhH2"/>
    <property type="match status" value="1"/>
</dbReference>
<comment type="catalytic activity">
    <reaction evidence="14 16">
        <text>DNA(n) + a 2'-deoxyribonucleoside 5'-triphosphate = DNA(n+1) + diphosphate</text>
        <dbReference type="Rhea" id="RHEA:22508"/>
        <dbReference type="Rhea" id="RHEA-COMP:17339"/>
        <dbReference type="Rhea" id="RHEA-COMP:17340"/>
        <dbReference type="ChEBI" id="CHEBI:33019"/>
        <dbReference type="ChEBI" id="CHEBI:61560"/>
        <dbReference type="ChEBI" id="CHEBI:173112"/>
        <dbReference type="EC" id="2.7.7.7"/>
    </reaction>
</comment>
<evidence type="ECO:0000259" key="17">
    <source>
        <dbReference type="SMART" id="SM00474"/>
    </source>
</evidence>
<comment type="caution">
    <text evidence="20">The sequence shown here is derived from an EMBL/GenBank/DDBJ whole genome shotgun (WGS) entry which is preliminary data.</text>
</comment>
<keyword evidence="9 16" id="KW-0378">Hydrolase</keyword>
<dbReference type="SMART" id="SM00482">
    <property type="entry name" value="POLAc"/>
    <property type="match status" value="1"/>
</dbReference>
<evidence type="ECO:0000256" key="15">
    <source>
        <dbReference type="NCBIfam" id="TIGR00593"/>
    </source>
</evidence>
<evidence type="ECO:0000313" key="20">
    <source>
        <dbReference type="EMBL" id="MBE6267190.1"/>
    </source>
</evidence>
<dbReference type="InterPro" id="IPR029060">
    <property type="entry name" value="PIN-like_dom_sf"/>
</dbReference>
<dbReference type="SMART" id="SM00474">
    <property type="entry name" value="35EXOc"/>
    <property type="match status" value="1"/>
</dbReference>
<dbReference type="InterPro" id="IPR018320">
    <property type="entry name" value="DNA_polymerase_1"/>
</dbReference>
<dbReference type="InterPro" id="IPR002298">
    <property type="entry name" value="DNA_polymerase_A"/>
</dbReference>
<evidence type="ECO:0000256" key="10">
    <source>
        <dbReference type="ARBA" id="ARBA00022839"/>
    </source>
</evidence>
<dbReference type="FunFam" id="1.10.150.20:FF:000003">
    <property type="entry name" value="DNA polymerase I"/>
    <property type="match status" value="1"/>
</dbReference>
<dbReference type="PRINTS" id="PR00868">
    <property type="entry name" value="DNAPOLI"/>
</dbReference>
<keyword evidence="7" id="KW-0540">Nuclease</keyword>
<keyword evidence="6 16" id="KW-0235">DNA replication</keyword>
<dbReference type="GO" id="GO:0006261">
    <property type="term" value="P:DNA-templated DNA replication"/>
    <property type="evidence" value="ECO:0007669"/>
    <property type="project" value="UniProtKB-UniRule"/>
</dbReference>
<evidence type="ECO:0000256" key="6">
    <source>
        <dbReference type="ARBA" id="ARBA00022705"/>
    </source>
</evidence>
<dbReference type="SUPFAM" id="SSF56672">
    <property type="entry name" value="DNA/RNA polymerases"/>
    <property type="match status" value="1"/>
</dbReference>
<keyword evidence="12 16" id="KW-0238">DNA-binding</keyword>
<evidence type="ECO:0000256" key="13">
    <source>
        <dbReference type="ARBA" id="ARBA00023204"/>
    </source>
</evidence>
<dbReference type="InterPro" id="IPR002421">
    <property type="entry name" value="5-3_exonuclease"/>
</dbReference>
<keyword evidence="11 16" id="KW-0239">DNA-directed DNA polymerase</keyword>
<dbReference type="FunFam" id="3.30.420.10:FF:000026">
    <property type="entry name" value="DNA polymerase I"/>
    <property type="match status" value="1"/>
</dbReference>
<keyword evidence="13 16" id="KW-0234">DNA repair</keyword>
<comment type="function">
    <text evidence="16">In addition to polymerase activity, this DNA polymerase exhibits 3'-5' and 5'-3' exonuclease activity.</text>
</comment>
<dbReference type="Pfam" id="PF01367">
    <property type="entry name" value="5_3_exonuc"/>
    <property type="match status" value="1"/>
</dbReference>
<evidence type="ECO:0000313" key="21">
    <source>
        <dbReference type="Proteomes" id="UP000763088"/>
    </source>
</evidence>
<dbReference type="FunFam" id="1.10.150.20:FF:000002">
    <property type="entry name" value="DNA polymerase I"/>
    <property type="match status" value="1"/>
</dbReference>
<keyword evidence="10 16" id="KW-0269">Exonuclease</keyword>
<dbReference type="Gene3D" id="3.40.50.1010">
    <property type="entry name" value="5'-nuclease"/>
    <property type="match status" value="1"/>
</dbReference>
<dbReference type="Gene3D" id="1.10.150.20">
    <property type="entry name" value="5' to 3' exonuclease, C-terminal subdomain"/>
    <property type="match status" value="2"/>
</dbReference>
<dbReference type="EMBL" id="SUYD01000017">
    <property type="protein sequence ID" value="MBE6267190.1"/>
    <property type="molecule type" value="Genomic_DNA"/>
</dbReference>
<evidence type="ECO:0000256" key="7">
    <source>
        <dbReference type="ARBA" id="ARBA00022722"/>
    </source>
</evidence>
<evidence type="ECO:0000256" key="9">
    <source>
        <dbReference type="ARBA" id="ARBA00022801"/>
    </source>
</evidence>
<gene>
    <name evidence="16 20" type="primary">polA</name>
    <name evidence="20" type="ORF">E7102_12125</name>
</gene>
<dbReference type="InterPro" id="IPR036397">
    <property type="entry name" value="RNaseH_sf"/>
</dbReference>
<dbReference type="EC" id="2.7.7.7" evidence="2 15"/>
<evidence type="ECO:0000256" key="16">
    <source>
        <dbReference type="RuleBase" id="RU004460"/>
    </source>
</evidence>
<dbReference type="SUPFAM" id="SSF47807">
    <property type="entry name" value="5' to 3' exonuclease, C-terminal subdomain"/>
    <property type="match status" value="1"/>
</dbReference>
<dbReference type="InterPro" id="IPR020046">
    <property type="entry name" value="5-3_exonucl_a-hlix_arch_N"/>
</dbReference>
<dbReference type="NCBIfam" id="TIGR00593">
    <property type="entry name" value="pola"/>
    <property type="match status" value="1"/>
</dbReference>
<dbReference type="AlphaFoldDB" id="A0A928BWA8"/>
<dbReference type="GO" id="GO:0003887">
    <property type="term" value="F:DNA-directed DNA polymerase activity"/>
    <property type="evidence" value="ECO:0007669"/>
    <property type="project" value="UniProtKB-UniRule"/>
</dbReference>
<dbReference type="CDD" id="cd09859">
    <property type="entry name" value="PIN_53EXO"/>
    <property type="match status" value="1"/>
</dbReference>
<evidence type="ECO:0000256" key="3">
    <source>
        <dbReference type="ARBA" id="ARBA00020311"/>
    </source>
</evidence>
<dbReference type="GO" id="GO:0006302">
    <property type="term" value="P:double-strand break repair"/>
    <property type="evidence" value="ECO:0007669"/>
    <property type="project" value="TreeGrafter"/>
</dbReference>
<reference evidence="20" key="1">
    <citation type="submission" date="2019-04" db="EMBL/GenBank/DDBJ databases">
        <title>Evolution of Biomass-Degrading Anaerobic Consortia Revealed by Metagenomics.</title>
        <authorList>
            <person name="Peng X."/>
        </authorList>
    </citation>
    <scope>NUCLEOTIDE SEQUENCE</scope>
    <source>
        <strain evidence="20">SIG141</strain>
    </source>
</reference>
<dbReference type="FunFam" id="1.20.1060.10:FF:000001">
    <property type="entry name" value="DNA polymerase I"/>
    <property type="match status" value="1"/>
</dbReference>
<feature type="domain" description="DNA-directed DNA polymerase family A palm" evidence="19">
    <location>
        <begin position="679"/>
        <end position="885"/>
    </location>
</feature>
<dbReference type="GO" id="GO:0003677">
    <property type="term" value="F:DNA binding"/>
    <property type="evidence" value="ECO:0007669"/>
    <property type="project" value="UniProtKB-UniRule"/>
</dbReference>
<organism evidence="20 21">
    <name type="scientific">Xylanibacter ruminicola</name>
    <name type="common">Prevotella ruminicola</name>
    <dbReference type="NCBI Taxonomy" id="839"/>
    <lineage>
        <taxon>Bacteria</taxon>
        <taxon>Pseudomonadati</taxon>
        <taxon>Bacteroidota</taxon>
        <taxon>Bacteroidia</taxon>
        <taxon>Bacteroidales</taxon>
        <taxon>Prevotellaceae</taxon>
        <taxon>Xylanibacter</taxon>
    </lineage>
</organism>
<dbReference type="CDD" id="cd09898">
    <property type="entry name" value="H3TH_53EXO"/>
    <property type="match status" value="1"/>
</dbReference>
<dbReference type="Gene3D" id="1.20.1060.10">
    <property type="entry name" value="Taq DNA Polymerase, Chain T, domain 4"/>
    <property type="match status" value="1"/>
</dbReference>
<evidence type="ECO:0000256" key="11">
    <source>
        <dbReference type="ARBA" id="ARBA00022932"/>
    </source>
</evidence>
<name>A0A928BWA8_XYLRU</name>
<dbReference type="SUPFAM" id="SSF88723">
    <property type="entry name" value="PIN domain-like"/>
    <property type="match status" value="1"/>
</dbReference>
<dbReference type="Pfam" id="PF01612">
    <property type="entry name" value="DNA_pol_A_exo1"/>
    <property type="match status" value="1"/>
</dbReference>
<dbReference type="CDD" id="cd06139">
    <property type="entry name" value="DNA_polA_I_Ecoli_like_exo"/>
    <property type="match status" value="1"/>
</dbReference>
<dbReference type="GO" id="GO:0008408">
    <property type="term" value="F:3'-5' exonuclease activity"/>
    <property type="evidence" value="ECO:0007669"/>
    <property type="project" value="UniProtKB-UniRule"/>
</dbReference>
<dbReference type="Pfam" id="PF00476">
    <property type="entry name" value="DNA_pol_A"/>
    <property type="match status" value="1"/>
</dbReference>
<feature type="domain" description="5'-3' exonuclease" evidence="18">
    <location>
        <begin position="2"/>
        <end position="262"/>
    </location>
</feature>
<keyword evidence="4 16" id="KW-0808">Transferase</keyword>
<dbReference type="InterPro" id="IPR036279">
    <property type="entry name" value="5-3_exonuclease_C_sf"/>
</dbReference>
<dbReference type="CDD" id="cd08637">
    <property type="entry name" value="DNA_pol_A_pol_I_C"/>
    <property type="match status" value="1"/>
</dbReference>
<dbReference type="PANTHER" id="PTHR10133:SF27">
    <property type="entry name" value="DNA POLYMERASE NU"/>
    <property type="match status" value="1"/>
</dbReference>
<evidence type="ECO:0000256" key="1">
    <source>
        <dbReference type="ARBA" id="ARBA00007705"/>
    </source>
</evidence>
<dbReference type="Gene3D" id="3.30.70.370">
    <property type="match status" value="1"/>
</dbReference>
<dbReference type="InterPro" id="IPR020045">
    <property type="entry name" value="DNA_polI_H3TH"/>
</dbReference>
<keyword evidence="5 16" id="KW-0548">Nucleotidyltransferase</keyword>
<dbReference type="InterPro" id="IPR043502">
    <property type="entry name" value="DNA/RNA_pol_sf"/>
</dbReference>
<dbReference type="InterPro" id="IPR008918">
    <property type="entry name" value="HhH2"/>
</dbReference>
<evidence type="ECO:0000256" key="2">
    <source>
        <dbReference type="ARBA" id="ARBA00012417"/>
    </source>
</evidence>
<comment type="similarity">
    <text evidence="1 16">Belongs to the DNA polymerase type-A family.</text>
</comment>
<dbReference type="NCBIfam" id="NF004397">
    <property type="entry name" value="PRK05755.1"/>
    <property type="match status" value="1"/>
</dbReference>
<dbReference type="SUPFAM" id="SSF53098">
    <property type="entry name" value="Ribonuclease H-like"/>
    <property type="match status" value="1"/>
</dbReference>